<evidence type="ECO:0000313" key="6">
    <source>
        <dbReference type="Proteomes" id="UP001595816"/>
    </source>
</evidence>
<dbReference type="RefSeq" id="WP_253757963.1">
    <property type="nucleotide sequence ID" value="NZ_JAMZDZ010000001.1"/>
</dbReference>
<dbReference type="EMBL" id="JBHSAY010000005">
    <property type="protein sequence ID" value="MFC4130401.1"/>
    <property type="molecule type" value="Genomic_DNA"/>
</dbReference>
<dbReference type="PROSITE" id="PS00135">
    <property type="entry name" value="TRYPSIN_SER"/>
    <property type="match status" value="1"/>
</dbReference>
<dbReference type="PROSITE" id="PS00134">
    <property type="entry name" value="TRYPSIN_HIS"/>
    <property type="match status" value="1"/>
</dbReference>
<dbReference type="Proteomes" id="UP001595816">
    <property type="component" value="Unassembled WGS sequence"/>
</dbReference>
<dbReference type="InterPro" id="IPR043504">
    <property type="entry name" value="Peptidase_S1_PA_chymotrypsin"/>
</dbReference>
<dbReference type="InterPro" id="IPR009003">
    <property type="entry name" value="Peptidase_S1_PA"/>
</dbReference>
<accession>A0ABV8LIV5</accession>
<keyword evidence="2" id="KW-0378">Hydrolase</keyword>
<dbReference type="CDD" id="cd00190">
    <property type="entry name" value="Tryp_SPc"/>
    <property type="match status" value="1"/>
</dbReference>
<dbReference type="InterPro" id="IPR018114">
    <property type="entry name" value="TRYPSIN_HIS"/>
</dbReference>
<keyword evidence="2" id="KW-0645">Protease</keyword>
<dbReference type="SMART" id="SM00020">
    <property type="entry name" value="Tryp_SPc"/>
    <property type="match status" value="1"/>
</dbReference>
<organism evidence="5 6">
    <name type="scientific">Hamadaea flava</name>
    <dbReference type="NCBI Taxonomy" id="1742688"/>
    <lineage>
        <taxon>Bacteria</taxon>
        <taxon>Bacillati</taxon>
        <taxon>Actinomycetota</taxon>
        <taxon>Actinomycetes</taxon>
        <taxon>Micromonosporales</taxon>
        <taxon>Micromonosporaceae</taxon>
        <taxon>Hamadaea</taxon>
    </lineage>
</organism>
<dbReference type="SUPFAM" id="SSF50494">
    <property type="entry name" value="Trypsin-like serine proteases"/>
    <property type="match status" value="1"/>
</dbReference>
<dbReference type="Pfam" id="PF00089">
    <property type="entry name" value="Trypsin"/>
    <property type="match status" value="1"/>
</dbReference>
<dbReference type="PANTHER" id="PTHR24252:SF7">
    <property type="entry name" value="HYALIN"/>
    <property type="match status" value="1"/>
</dbReference>
<gene>
    <name evidence="5" type="ORF">ACFOZ4_07275</name>
</gene>
<evidence type="ECO:0000256" key="2">
    <source>
        <dbReference type="RuleBase" id="RU363034"/>
    </source>
</evidence>
<dbReference type="PROSITE" id="PS50240">
    <property type="entry name" value="TRYPSIN_DOM"/>
    <property type="match status" value="1"/>
</dbReference>
<evidence type="ECO:0000313" key="5">
    <source>
        <dbReference type="EMBL" id="MFC4130401.1"/>
    </source>
</evidence>
<evidence type="ECO:0000259" key="4">
    <source>
        <dbReference type="PROSITE" id="PS50240"/>
    </source>
</evidence>
<protein>
    <submittedName>
        <fullName evidence="5">S1 family peptidase</fullName>
    </submittedName>
</protein>
<evidence type="ECO:0000256" key="1">
    <source>
        <dbReference type="ARBA" id="ARBA00023157"/>
    </source>
</evidence>
<evidence type="ECO:0000256" key="3">
    <source>
        <dbReference type="SAM" id="SignalP"/>
    </source>
</evidence>
<name>A0ABV8LIV5_9ACTN</name>
<proteinExistence type="predicted"/>
<reference evidence="6" key="1">
    <citation type="journal article" date="2019" name="Int. J. Syst. Evol. Microbiol.">
        <title>The Global Catalogue of Microorganisms (GCM) 10K type strain sequencing project: providing services to taxonomists for standard genome sequencing and annotation.</title>
        <authorList>
            <consortium name="The Broad Institute Genomics Platform"/>
            <consortium name="The Broad Institute Genome Sequencing Center for Infectious Disease"/>
            <person name="Wu L."/>
            <person name="Ma J."/>
        </authorList>
    </citation>
    <scope>NUCLEOTIDE SEQUENCE [LARGE SCALE GENOMIC DNA]</scope>
    <source>
        <strain evidence="6">CGMCC 4.7289</strain>
    </source>
</reference>
<dbReference type="InterPro" id="IPR001254">
    <property type="entry name" value="Trypsin_dom"/>
</dbReference>
<dbReference type="InterPro" id="IPR001314">
    <property type="entry name" value="Peptidase_S1A"/>
</dbReference>
<keyword evidence="3" id="KW-0732">Signal</keyword>
<dbReference type="PANTHER" id="PTHR24252">
    <property type="entry name" value="ACROSIN-RELATED"/>
    <property type="match status" value="1"/>
</dbReference>
<dbReference type="InterPro" id="IPR033116">
    <property type="entry name" value="TRYPSIN_SER"/>
</dbReference>
<feature type="signal peptide" evidence="3">
    <location>
        <begin position="1"/>
        <end position="24"/>
    </location>
</feature>
<keyword evidence="2" id="KW-0720">Serine protease</keyword>
<feature type="domain" description="Peptidase S1" evidence="4">
    <location>
        <begin position="34"/>
        <end position="259"/>
    </location>
</feature>
<dbReference type="PRINTS" id="PR00722">
    <property type="entry name" value="CHYMOTRYPSIN"/>
</dbReference>
<dbReference type="Gene3D" id="2.40.10.10">
    <property type="entry name" value="Trypsin-like serine proteases"/>
    <property type="match status" value="2"/>
</dbReference>
<comment type="caution">
    <text evidence="5">The sequence shown here is derived from an EMBL/GenBank/DDBJ whole genome shotgun (WGS) entry which is preliminary data.</text>
</comment>
<sequence length="265" mass="28294">MRRLTSWILAAALLGLLTPVPAYATADRRHRAEVVGGVLARGEDFPWVVHLSVSCAGALIRPQFVLTAAHCAGATGKNTKIRVTAGSHDLKDPHATVVNSVYVHRAPGFSGVTEGRDWAVIKLRDPLNLPTLRLSGGGDDFGTFTIMGWGTTSENSFAAQRRLRTAKVPLVADATCAAAYAKAGYEFRPDEMICAGDVRRGGVDTCQGDSGGPMVKRAHDGQFVEIGIVSFGVGCARKAYPGVYTEVSHFADAIRKTMDDLDRVP</sequence>
<keyword evidence="1" id="KW-1015">Disulfide bond</keyword>
<feature type="chain" id="PRO_5045534588" evidence="3">
    <location>
        <begin position="25"/>
        <end position="265"/>
    </location>
</feature>
<keyword evidence="6" id="KW-1185">Reference proteome</keyword>